<organism evidence="1 2">
    <name type="scientific">Steccherinum ochraceum</name>
    <dbReference type="NCBI Taxonomy" id="92696"/>
    <lineage>
        <taxon>Eukaryota</taxon>
        <taxon>Fungi</taxon>
        <taxon>Dikarya</taxon>
        <taxon>Basidiomycota</taxon>
        <taxon>Agaricomycotina</taxon>
        <taxon>Agaricomycetes</taxon>
        <taxon>Polyporales</taxon>
        <taxon>Steccherinaceae</taxon>
        <taxon>Steccherinum</taxon>
    </lineage>
</organism>
<reference evidence="1 2" key="1">
    <citation type="submission" date="2018-11" db="EMBL/GenBank/DDBJ databases">
        <title>Genome assembly of Steccherinum ochraceum LE-BIN_3174, the white-rot fungus of the Steccherinaceae family (The Residual Polyporoid clade, Polyporales, Basidiomycota).</title>
        <authorList>
            <person name="Fedorova T.V."/>
            <person name="Glazunova O.A."/>
            <person name="Landesman E.O."/>
            <person name="Moiseenko K.V."/>
            <person name="Psurtseva N.V."/>
            <person name="Savinova O.S."/>
            <person name="Shakhova N.V."/>
            <person name="Tyazhelova T.V."/>
            <person name="Vasina D.V."/>
        </authorList>
    </citation>
    <scope>NUCLEOTIDE SEQUENCE [LARGE SCALE GENOMIC DNA]</scope>
    <source>
        <strain evidence="1 2">LE-BIN_3174</strain>
    </source>
</reference>
<evidence type="ECO:0008006" key="3">
    <source>
        <dbReference type="Google" id="ProtNLM"/>
    </source>
</evidence>
<sequence>MEPDRIIDHIVEVSDIMLEAASSPEPVRELKVTEQQDNLMDRIRNVGRQLERVCENLADDTESCHLRCQWDMLLESCKAIAEECDTHCSELEHRLVDALKAYTADHDSDDSRINRGRLNSELLCALDDCFTDDYHALSKTMRDTIFRARDAEIQVTQQLRFTWGSGIKLAMKRDHHACLEKYLTPVEGSVEPTLKTGKIPCEDPLKCEFVQALSVKDPSRWATIAVQFCEAASQVVNTGGVMTTFLAHTWEEA</sequence>
<name>A0A4R0RD83_9APHY</name>
<evidence type="ECO:0000313" key="2">
    <source>
        <dbReference type="Proteomes" id="UP000292702"/>
    </source>
</evidence>
<comment type="caution">
    <text evidence="1">The sequence shown here is derived from an EMBL/GenBank/DDBJ whole genome shotgun (WGS) entry which is preliminary data.</text>
</comment>
<dbReference type="AlphaFoldDB" id="A0A4R0RD83"/>
<evidence type="ECO:0000313" key="1">
    <source>
        <dbReference type="EMBL" id="TCD65006.1"/>
    </source>
</evidence>
<keyword evidence="2" id="KW-1185">Reference proteome</keyword>
<dbReference type="EMBL" id="RWJN01000203">
    <property type="protein sequence ID" value="TCD65006.1"/>
    <property type="molecule type" value="Genomic_DNA"/>
</dbReference>
<protein>
    <recommendedName>
        <fullName evidence="3">Fungal N-terminal domain-containing protein</fullName>
    </recommendedName>
</protein>
<accession>A0A4R0RD83</accession>
<dbReference type="Proteomes" id="UP000292702">
    <property type="component" value="Unassembled WGS sequence"/>
</dbReference>
<gene>
    <name evidence="1" type="ORF">EIP91_003327</name>
</gene>
<proteinExistence type="predicted"/>